<comment type="caution">
    <text evidence="2">The sequence shown here is derived from an EMBL/GenBank/DDBJ whole genome shotgun (WGS) entry which is preliminary data.</text>
</comment>
<organism evidence="2 3">
    <name type="scientific">Sphingobacterium siyangense</name>
    <dbReference type="NCBI Taxonomy" id="459529"/>
    <lineage>
        <taxon>Bacteria</taxon>
        <taxon>Pseudomonadati</taxon>
        <taxon>Bacteroidota</taxon>
        <taxon>Sphingobacteriia</taxon>
        <taxon>Sphingobacteriales</taxon>
        <taxon>Sphingobacteriaceae</taxon>
        <taxon>Sphingobacterium</taxon>
    </lineage>
</organism>
<sequence length="216" mass="24416">MKKIVYIYALLSCGMMACSKDYLERLPESSVTPEASFKTEKDLALFTKSFYDAALPSAEGIYNESVDNIVKTTLDDELTGKRQVPISGGGWTWANLRNINYFLANCFNTVSETTAAPYAAEARFFRAYFYFDKLKRFGDVPWYDKVIDQNDEEQLKKARDPRTLVVSNILADLDYAIANLSATKSDEKVTKWTALALKSRVALFEGTFVNITQNLI</sequence>
<evidence type="ECO:0000259" key="1">
    <source>
        <dbReference type="Pfam" id="PF14322"/>
    </source>
</evidence>
<accession>A0A562MM57</accession>
<reference evidence="2 3" key="1">
    <citation type="journal article" date="2015" name="Stand. Genomic Sci.">
        <title>Genomic Encyclopedia of Bacterial and Archaeal Type Strains, Phase III: the genomes of soil and plant-associated and newly described type strains.</title>
        <authorList>
            <person name="Whitman W.B."/>
            <person name="Woyke T."/>
            <person name="Klenk H.P."/>
            <person name="Zhou Y."/>
            <person name="Lilburn T.G."/>
            <person name="Beck B.J."/>
            <person name="De Vos P."/>
            <person name="Vandamme P."/>
            <person name="Eisen J.A."/>
            <person name="Garrity G."/>
            <person name="Hugenholtz P."/>
            <person name="Kyrpides N.C."/>
        </authorList>
    </citation>
    <scope>NUCLEOTIDE SEQUENCE [LARGE SCALE GENOMIC DNA]</scope>
    <source>
        <strain evidence="2 3">CGMCC 1.6855</strain>
    </source>
</reference>
<dbReference type="SUPFAM" id="SSF48452">
    <property type="entry name" value="TPR-like"/>
    <property type="match status" value="1"/>
</dbReference>
<dbReference type="InterPro" id="IPR011990">
    <property type="entry name" value="TPR-like_helical_dom_sf"/>
</dbReference>
<evidence type="ECO:0000313" key="3">
    <source>
        <dbReference type="Proteomes" id="UP000315908"/>
    </source>
</evidence>
<dbReference type="Pfam" id="PF14322">
    <property type="entry name" value="SusD-like_3"/>
    <property type="match status" value="1"/>
</dbReference>
<dbReference type="EMBL" id="VLKR01000009">
    <property type="protein sequence ID" value="TWI20641.1"/>
    <property type="molecule type" value="Genomic_DNA"/>
</dbReference>
<dbReference type="InterPro" id="IPR033985">
    <property type="entry name" value="SusD-like_N"/>
</dbReference>
<evidence type="ECO:0000313" key="2">
    <source>
        <dbReference type="EMBL" id="TWI20641.1"/>
    </source>
</evidence>
<feature type="domain" description="SusD-like N-terminal" evidence="1">
    <location>
        <begin position="100"/>
        <end position="203"/>
    </location>
</feature>
<dbReference type="PROSITE" id="PS51257">
    <property type="entry name" value="PROKAR_LIPOPROTEIN"/>
    <property type="match status" value="1"/>
</dbReference>
<proteinExistence type="predicted"/>
<dbReference type="Proteomes" id="UP000315908">
    <property type="component" value="Unassembled WGS sequence"/>
</dbReference>
<dbReference type="Gene3D" id="1.25.40.390">
    <property type="match status" value="1"/>
</dbReference>
<dbReference type="RefSeq" id="WP_244294449.1">
    <property type="nucleotide sequence ID" value="NZ_VLKR01000009.1"/>
</dbReference>
<name>A0A562MM57_9SPHI</name>
<gene>
    <name evidence="2" type="ORF">IQ31_02032</name>
</gene>
<protein>
    <submittedName>
        <fullName evidence="2">SusD-like starch-binding protein associating with outer membrane</fullName>
    </submittedName>
</protein>
<dbReference type="AlphaFoldDB" id="A0A562MM57"/>